<keyword evidence="2" id="KW-0833">Ubl conjugation pathway</keyword>
<feature type="region of interest" description="Disordered" evidence="3">
    <location>
        <begin position="15"/>
        <end position="163"/>
    </location>
</feature>
<dbReference type="InterPro" id="IPR039732">
    <property type="entry name" value="Hub1/Ubl5"/>
</dbReference>
<dbReference type="EMBL" id="CP031387">
    <property type="protein sequence ID" value="QPH01239.1"/>
    <property type="molecule type" value="Genomic_DNA"/>
</dbReference>
<dbReference type="OrthoDB" id="3881at2759"/>
<feature type="compositionally biased region" description="Basic and acidic residues" evidence="3">
    <location>
        <begin position="61"/>
        <end position="148"/>
    </location>
</feature>
<dbReference type="AlphaFoldDB" id="A0A7S9KST6"/>
<accession>A0A7S9KST6</accession>
<evidence type="ECO:0000256" key="2">
    <source>
        <dbReference type="ARBA" id="ARBA00022786"/>
    </source>
</evidence>
<sequence>MKSPYFNIGRAQKVIDSKWGLTSQDDKDSLPFTHAMTDEQSRRSRSRSPTRASRPSRGGFRWKDSRRRDNARDDPGRRRDFRDGPRDRDRERDGYQRGDRDDGRDQYRDRDRNRDRDRDRDEPRRGSDRLRSPRRDNRDSKDEGDVKREKKSKPAAAAAAPAVGAEEEMIVVNVNDRLGSKSAVPCLPSDTVGQFKIMVAARIGREPNQIMLKRQGERPFKDHITLEDYGISNGVQLDLEIDTGD</sequence>
<evidence type="ECO:0000313" key="5">
    <source>
        <dbReference type="EMBL" id="QPH01239.1"/>
    </source>
</evidence>
<proteinExistence type="predicted"/>
<dbReference type="PROSITE" id="PS50053">
    <property type="entry name" value="UBIQUITIN_2"/>
    <property type="match status" value="1"/>
</dbReference>
<feature type="domain" description="Ubiquitin-like" evidence="4">
    <location>
        <begin position="170"/>
        <end position="239"/>
    </location>
</feature>
<dbReference type="InterPro" id="IPR029071">
    <property type="entry name" value="Ubiquitin-like_domsf"/>
</dbReference>
<dbReference type="InterPro" id="IPR000626">
    <property type="entry name" value="Ubiquitin-like_dom"/>
</dbReference>
<evidence type="ECO:0000259" key="4">
    <source>
        <dbReference type="PROSITE" id="PS50053"/>
    </source>
</evidence>
<reference evidence="5 6" key="1">
    <citation type="journal article" date="2018" name="PLoS Genet.">
        <title>Repeat elements organise 3D genome structure and mediate transcription in the filamentous fungus Epichloe festucae.</title>
        <authorList>
            <person name="Winter D.J."/>
            <person name="Ganley A.R.D."/>
            <person name="Young C.A."/>
            <person name="Liachko I."/>
            <person name="Schardl C.L."/>
            <person name="Dupont P.Y."/>
            <person name="Berry D."/>
            <person name="Ram A."/>
            <person name="Scott B."/>
            <person name="Cox M.P."/>
        </authorList>
    </citation>
    <scope>NUCLEOTIDE SEQUENCE [LARGE SCALE GENOMIC DNA]</scope>
    <source>
        <strain evidence="5 6">Fl1</strain>
    </source>
</reference>
<evidence type="ECO:0000256" key="3">
    <source>
        <dbReference type="SAM" id="MobiDB-lite"/>
    </source>
</evidence>
<dbReference type="Proteomes" id="UP000594364">
    <property type="component" value="Chromosome 3"/>
</dbReference>
<name>A0A7S9KST6_EPIFF</name>
<dbReference type="PANTHER" id="PTHR13042">
    <property type="entry name" value="UBIQUITIN-LIKE PROTEIN 5"/>
    <property type="match status" value="1"/>
</dbReference>
<protein>
    <recommendedName>
        <fullName evidence="1">Ubiquitin-like modifier HUB1</fullName>
    </recommendedName>
</protein>
<dbReference type="SUPFAM" id="SSF54236">
    <property type="entry name" value="Ubiquitin-like"/>
    <property type="match status" value="1"/>
</dbReference>
<evidence type="ECO:0000256" key="1">
    <source>
        <dbReference type="ARBA" id="ARBA00014108"/>
    </source>
</evidence>
<keyword evidence="6" id="KW-1185">Reference proteome</keyword>
<organism evidence="5 6">
    <name type="scientific">Epichloe festucae (strain Fl1)</name>
    <dbReference type="NCBI Taxonomy" id="877507"/>
    <lineage>
        <taxon>Eukaryota</taxon>
        <taxon>Fungi</taxon>
        <taxon>Dikarya</taxon>
        <taxon>Ascomycota</taxon>
        <taxon>Pezizomycotina</taxon>
        <taxon>Sordariomycetes</taxon>
        <taxon>Hypocreomycetidae</taxon>
        <taxon>Hypocreales</taxon>
        <taxon>Clavicipitaceae</taxon>
        <taxon>Epichloe</taxon>
    </lineage>
</organism>
<evidence type="ECO:0000313" key="6">
    <source>
        <dbReference type="Proteomes" id="UP000594364"/>
    </source>
</evidence>
<gene>
    <name evidence="5" type="ORF">C2857_005438</name>
</gene>
<dbReference type="Gene3D" id="3.10.20.90">
    <property type="entry name" value="Phosphatidylinositol 3-kinase Catalytic Subunit, Chain A, domain 1"/>
    <property type="match status" value="1"/>
</dbReference>